<name>A0A370GPH3_9BACI</name>
<comment type="caution">
    <text evidence="1">The sequence shown here is derived from an EMBL/GenBank/DDBJ whole genome shotgun (WGS) entry which is preliminary data.</text>
</comment>
<dbReference type="PROSITE" id="PS51257">
    <property type="entry name" value="PROKAR_LIPOPROTEIN"/>
    <property type="match status" value="1"/>
</dbReference>
<evidence type="ECO:0000313" key="1">
    <source>
        <dbReference type="EMBL" id="RDI45632.1"/>
    </source>
</evidence>
<evidence type="ECO:0000313" key="2">
    <source>
        <dbReference type="Proteomes" id="UP000255326"/>
    </source>
</evidence>
<dbReference type="EMBL" id="QQAY01000002">
    <property type="protein sequence ID" value="RDI45632.1"/>
    <property type="molecule type" value="Genomic_DNA"/>
</dbReference>
<keyword evidence="2" id="KW-1185">Reference proteome</keyword>
<accession>A0A370GPH3</accession>
<reference evidence="1 2" key="1">
    <citation type="submission" date="2018-07" db="EMBL/GenBank/DDBJ databases">
        <title>Genomic Encyclopedia of Type Strains, Phase IV (KMG-IV): sequencing the most valuable type-strain genomes for metagenomic binning, comparative biology and taxonomic classification.</title>
        <authorList>
            <person name="Goeker M."/>
        </authorList>
    </citation>
    <scope>NUCLEOTIDE SEQUENCE [LARGE SCALE GENOMIC DNA]</scope>
    <source>
        <strain evidence="1 2">DSM 25281</strain>
    </source>
</reference>
<evidence type="ECO:0008006" key="3">
    <source>
        <dbReference type="Google" id="ProtNLM"/>
    </source>
</evidence>
<organism evidence="1 2">
    <name type="scientific">Falsibacillus pallidus</name>
    <dbReference type="NCBI Taxonomy" id="493781"/>
    <lineage>
        <taxon>Bacteria</taxon>
        <taxon>Bacillati</taxon>
        <taxon>Bacillota</taxon>
        <taxon>Bacilli</taxon>
        <taxon>Bacillales</taxon>
        <taxon>Bacillaceae</taxon>
        <taxon>Falsibacillus</taxon>
    </lineage>
</organism>
<dbReference type="Proteomes" id="UP000255326">
    <property type="component" value="Unassembled WGS sequence"/>
</dbReference>
<protein>
    <recommendedName>
        <fullName evidence="3">Lipoprotein</fullName>
    </recommendedName>
</protein>
<dbReference type="AlphaFoldDB" id="A0A370GPH3"/>
<gene>
    <name evidence="1" type="ORF">DFR59_102263</name>
</gene>
<dbReference type="OrthoDB" id="2567404at2"/>
<proteinExistence type="predicted"/>
<dbReference type="RefSeq" id="WP_114744467.1">
    <property type="nucleotide sequence ID" value="NZ_QQAY01000002.1"/>
</dbReference>
<sequence>MKSFKFVFGVVFLTIFLSSCNNQITGCPDAAIEWVDVLMVKDIKYQHHFIAPADRKQITIEKGKEIGKVSYKLADNACSNHKTKNGDAAYLEKGTPIYEIKGYPTNLAVAADEKVYIADQNKKAKTAKEFLPLAGLVQSIYIESPNDGSILRTFTPNKMKEFIKTWETLKLKDDHELYKEGAYEGDPVFIGIELNNGASFRQVYWRKSNVFSGGIVGNEEMKKIIENEISKTNK</sequence>